<protein>
    <submittedName>
        <fullName evidence="1">Glycosyl transferase</fullName>
    </submittedName>
</protein>
<dbReference type="Pfam" id="PF13692">
    <property type="entry name" value="Glyco_trans_1_4"/>
    <property type="match status" value="1"/>
</dbReference>
<keyword evidence="1" id="KW-0808">Transferase</keyword>
<dbReference type="EMBL" id="BMDX01000016">
    <property type="protein sequence ID" value="GGA84461.1"/>
    <property type="molecule type" value="Genomic_DNA"/>
</dbReference>
<dbReference type="PANTHER" id="PTHR12526:SF600">
    <property type="entry name" value="GLYCOSYL TRANSFERASE GROUP 1"/>
    <property type="match status" value="1"/>
</dbReference>
<evidence type="ECO:0000313" key="1">
    <source>
        <dbReference type="EMBL" id="GGA84461.1"/>
    </source>
</evidence>
<dbReference type="AlphaFoldDB" id="A0A8J2U7Q3"/>
<dbReference type="GO" id="GO:0016757">
    <property type="term" value="F:glycosyltransferase activity"/>
    <property type="evidence" value="ECO:0007669"/>
    <property type="project" value="TreeGrafter"/>
</dbReference>
<dbReference type="CDD" id="cd03801">
    <property type="entry name" value="GT4_PimA-like"/>
    <property type="match status" value="1"/>
</dbReference>
<dbReference type="PANTHER" id="PTHR12526">
    <property type="entry name" value="GLYCOSYLTRANSFERASE"/>
    <property type="match status" value="1"/>
</dbReference>
<evidence type="ECO:0000313" key="2">
    <source>
        <dbReference type="Proteomes" id="UP000619743"/>
    </source>
</evidence>
<proteinExistence type="predicted"/>
<keyword evidence="2" id="KW-1185">Reference proteome</keyword>
<dbReference type="Gene3D" id="3.40.50.2000">
    <property type="entry name" value="Glycogen Phosphorylase B"/>
    <property type="match status" value="2"/>
</dbReference>
<comment type="caution">
    <text evidence="1">The sequence shown here is derived from an EMBL/GenBank/DDBJ whole genome shotgun (WGS) entry which is preliminary data.</text>
</comment>
<organism evidence="1 2">
    <name type="scientific">Neiella marina</name>
    <dbReference type="NCBI Taxonomy" id="508461"/>
    <lineage>
        <taxon>Bacteria</taxon>
        <taxon>Pseudomonadati</taxon>
        <taxon>Pseudomonadota</taxon>
        <taxon>Gammaproteobacteria</taxon>
        <taxon>Alteromonadales</taxon>
        <taxon>Echinimonadaceae</taxon>
        <taxon>Neiella</taxon>
    </lineage>
</organism>
<name>A0A8J2U7Q3_9GAMM</name>
<accession>A0A8J2U7Q3</accession>
<dbReference type="NCBIfam" id="TIGR03087">
    <property type="entry name" value="stp1"/>
    <property type="match status" value="1"/>
</dbReference>
<dbReference type="SUPFAM" id="SSF53756">
    <property type="entry name" value="UDP-Glycosyltransferase/glycogen phosphorylase"/>
    <property type="match status" value="1"/>
</dbReference>
<dbReference type="Proteomes" id="UP000619743">
    <property type="component" value="Unassembled WGS sequence"/>
</dbReference>
<sequence length="402" mass="46417">MSNVKQPLLYLCHRIPYPPNKGDKIRSFNQLAYLSQHFDVYLGCFVDDPSDMGYTKELSKYVKGMYVLPLNKRHATFRGVLRMGRRRPITLPYYFDPKMAQWVNNTIAKFAIRNVLVYCSSMAQYVDSPQYQRLNRVIDFVDLDSDKWRQYAKKQNFPMSWVYNREFRTLLAYEQQLTEHFDASVFISSNEIELFCKLSSISSHSRIHAVSNGVDLEFFDPKAVTDSTDQQHTPTVVFTGAMDYWANIDAVRWFVKHVWPYVTKQVKNARLMIVGSNPSDKIIELGAFPNIEVTGKVDDIRSYIRAGWVSVAPMRIARGVQNKVLEAMAMEIPVVATSLAMEGLAKTNGCNVAIEDNEQHFANAVVAGLKKRQIATENRQWVVKNYRWEEQLQHLKTLLTRT</sequence>
<dbReference type="InterPro" id="IPR017521">
    <property type="entry name" value="Sugar_tfrase_PEP-CTERM_Stp1"/>
</dbReference>
<gene>
    <name evidence="1" type="ORF">GCM10011369_28150</name>
</gene>
<reference evidence="2" key="1">
    <citation type="journal article" date="2019" name="Int. J. Syst. Evol. Microbiol.">
        <title>The Global Catalogue of Microorganisms (GCM) 10K type strain sequencing project: providing services to taxonomists for standard genome sequencing and annotation.</title>
        <authorList>
            <consortium name="The Broad Institute Genomics Platform"/>
            <consortium name="The Broad Institute Genome Sequencing Center for Infectious Disease"/>
            <person name="Wu L."/>
            <person name="Ma J."/>
        </authorList>
    </citation>
    <scope>NUCLEOTIDE SEQUENCE [LARGE SCALE GENOMIC DNA]</scope>
    <source>
        <strain evidence="2">CGMCC 1.10130</strain>
    </source>
</reference>